<keyword evidence="2" id="KW-1185">Reference proteome</keyword>
<dbReference type="RefSeq" id="WP_420069699.1">
    <property type="nucleotide sequence ID" value="NZ_JBCHKQ010000002.1"/>
</dbReference>
<evidence type="ECO:0000313" key="2">
    <source>
        <dbReference type="Proteomes" id="UP001466331"/>
    </source>
</evidence>
<protein>
    <submittedName>
        <fullName evidence="1">Uncharacterized protein</fullName>
    </submittedName>
</protein>
<dbReference type="Proteomes" id="UP001466331">
    <property type="component" value="Unassembled WGS sequence"/>
</dbReference>
<sequence length="321" mass="36346">ELESVENLDDLDNVGDSSEDHKIIPFDTAARNTAEEIADAAEAEVIPLRVSGFSSYLYNFNSVMGANPRKKEKQEKVGDKWHDLFYSLIESKKVIALDIAPYVVDDIADDTPIENEDGVFRIKEELYKKDVTKDNDVDRDLSISAIFSSVDDVELFYGDISSVSGLQNTGRKKVSSLMCTKRGLNYDVFMSGFTHSEAGVAKSLVDFTRKAKATCGAIITEHGAGYSVHQGIGFSSRFKEYFSIKRKDPLFLELSMRRFVLWRTGMFEYEPYSGYFSDSDRVMMQNTLFIPLVYEGRDAYLICGYKYDIENLDGYLRSLLD</sequence>
<dbReference type="EMBL" id="JBCHKQ010000002">
    <property type="protein sequence ID" value="MEM5948253.1"/>
    <property type="molecule type" value="Genomic_DNA"/>
</dbReference>
<accession>A0ABU9UC60</accession>
<feature type="non-terminal residue" evidence="1">
    <location>
        <position position="1"/>
    </location>
</feature>
<comment type="caution">
    <text evidence="1">The sequence shown here is derived from an EMBL/GenBank/DDBJ whole genome shotgun (WGS) entry which is preliminary data.</text>
</comment>
<gene>
    <name evidence="1" type="ORF">WKV44_06830</name>
</gene>
<organism evidence="1 2">
    <name type="scientific">Rarispira pelagica</name>
    <dbReference type="NCBI Taxonomy" id="3141764"/>
    <lineage>
        <taxon>Bacteria</taxon>
        <taxon>Pseudomonadati</taxon>
        <taxon>Spirochaetota</taxon>
        <taxon>Spirochaetia</taxon>
        <taxon>Winmispirales</taxon>
        <taxon>Winmispiraceae</taxon>
        <taxon>Rarispira</taxon>
    </lineage>
</organism>
<reference evidence="1 2" key="1">
    <citation type="submission" date="2024-03" db="EMBL/GenBank/DDBJ databases">
        <title>Ignisphaera cupida sp. nov., a hyperthermophilic hydrolytic archaeon from a hot spring of Kamchatka, and proposal of Ignisphaeraceae fam. nov.</title>
        <authorList>
            <person name="Podosokorskaya O.A."/>
            <person name="Elcheninov A.G."/>
            <person name="Maltseva A.I."/>
            <person name="Zayulina K.S."/>
            <person name="Novikov A."/>
            <person name="Merkel A.Y."/>
        </authorList>
    </citation>
    <scope>NUCLEOTIDE SEQUENCE [LARGE SCALE GENOMIC DNA]</scope>
    <source>
        <strain evidence="1 2">38H-sp</strain>
    </source>
</reference>
<proteinExistence type="predicted"/>
<evidence type="ECO:0000313" key="1">
    <source>
        <dbReference type="EMBL" id="MEM5948253.1"/>
    </source>
</evidence>
<name>A0ABU9UC60_9SPIR</name>